<dbReference type="Proteomes" id="UP001596425">
    <property type="component" value="Unassembled WGS sequence"/>
</dbReference>
<keyword evidence="3" id="KW-1185">Reference proteome</keyword>
<evidence type="ECO:0000313" key="3">
    <source>
        <dbReference type="Proteomes" id="UP001596425"/>
    </source>
</evidence>
<name>A0ABW1YIR1_9GAMM</name>
<reference evidence="3" key="1">
    <citation type="journal article" date="2019" name="Int. J. Syst. Evol. Microbiol.">
        <title>The Global Catalogue of Microorganisms (GCM) 10K type strain sequencing project: providing services to taxonomists for standard genome sequencing and annotation.</title>
        <authorList>
            <consortium name="The Broad Institute Genomics Platform"/>
            <consortium name="The Broad Institute Genome Sequencing Center for Infectious Disease"/>
            <person name="Wu L."/>
            <person name="Ma J."/>
        </authorList>
    </citation>
    <scope>NUCLEOTIDE SEQUENCE [LARGE SCALE GENOMIC DNA]</scope>
    <source>
        <strain evidence="3">CGMCC 1.13718</strain>
    </source>
</reference>
<evidence type="ECO:0008006" key="4">
    <source>
        <dbReference type="Google" id="ProtNLM"/>
    </source>
</evidence>
<protein>
    <recommendedName>
        <fullName evidence="4">DUF3551 domain-containing protein</fullName>
    </recommendedName>
</protein>
<feature type="signal peptide" evidence="1">
    <location>
        <begin position="1"/>
        <end position="18"/>
    </location>
</feature>
<keyword evidence="1" id="KW-0732">Signal</keyword>
<proteinExistence type="predicted"/>
<sequence length="94" mass="10418">MRAIVSVVLVVLAGAVLADEERPKCHVYLPQQGWSVNVREQVRARYSSSDLCGAQLSGYPCYAYFESEAACTMDDDSLVDLFMRDAERDGLIVP</sequence>
<comment type="caution">
    <text evidence="2">The sequence shown here is derived from an EMBL/GenBank/DDBJ whole genome shotgun (WGS) entry which is preliminary data.</text>
</comment>
<evidence type="ECO:0000256" key="1">
    <source>
        <dbReference type="SAM" id="SignalP"/>
    </source>
</evidence>
<dbReference type="EMBL" id="JBHSVR010000001">
    <property type="protein sequence ID" value="MFC6631922.1"/>
    <property type="molecule type" value="Genomic_DNA"/>
</dbReference>
<organism evidence="2 3">
    <name type="scientific">Microbulbifer taiwanensis</name>
    <dbReference type="NCBI Taxonomy" id="986746"/>
    <lineage>
        <taxon>Bacteria</taxon>
        <taxon>Pseudomonadati</taxon>
        <taxon>Pseudomonadota</taxon>
        <taxon>Gammaproteobacteria</taxon>
        <taxon>Cellvibrionales</taxon>
        <taxon>Microbulbiferaceae</taxon>
        <taxon>Microbulbifer</taxon>
    </lineage>
</organism>
<feature type="chain" id="PRO_5046990182" description="DUF3551 domain-containing protein" evidence="1">
    <location>
        <begin position="19"/>
        <end position="94"/>
    </location>
</feature>
<dbReference type="RefSeq" id="WP_193194934.1">
    <property type="nucleotide sequence ID" value="NZ_JACZFR010000069.1"/>
</dbReference>
<evidence type="ECO:0000313" key="2">
    <source>
        <dbReference type="EMBL" id="MFC6631922.1"/>
    </source>
</evidence>
<accession>A0ABW1YIR1</accession>
<gene>
    <name evidence="2" type="ORF">ACFQBM_01445</name>
</gene>